<dbReference type="Proteomes" id="UP001295469">
    <property type="component" value="Chromosome A09"/>
</dbReference>
<proteinExistence type="predicted"/>
<dbReference type="AlphaFoldDB" id="A0A816NJQ9"/>
<gene>
    <name evidence="1" type="ORF">DARMORV10_A09P03660.1</name>
</gene>
<name>A0A816NJQ9_BRANA</name>
<sequence>VGRAANTCFTTTNLKPIGTAHTPLCGCFNSLILCSLIPSASVHHTLFRRILHLKGCLDQGVEKLELVFQQKRAANLFLKAAEKTESV</sequence>
<protein>
    <submittedName>
        <fullName evidence="1">(rape) hypothetical protein</fullName>
    </submittedName>
</protein>
<feature type="non-terminal residue" evidence="1">
    <location>
        <position position="87"/>
    </location>
</feature>
<accession>A0A816NJQ9</accession>
<reference evidence="1" key="1">
    <citation type="submission" date="2021-01" db="EMBL/GenBank/DDBJ databases">
        <authorList>
            <consortium name="Genoscope - CEA"/>
            <person name="William W."/>
        </authorList>
    </citation>
    <scope>NUCLEOTIDE SEQUENCE</scope>
</reference>
<dbReference type="EMBL" id="HG994363">
    <property type="protein sequence ID" value="CAF2035518.1"/>
    <property type="molecule type" value="Genomic_DNA"/>
</dbReference>
<organism evidence="1">
    <name type="scientific">Brassica napus</name>
    <name type="common">Rape</name>
    <dbReference type="NCBI Taxonomy" id="3708"/>
    <lineage>
        <taxon>Eukaryota</taxon>
        <taxon>Viridiplantae</taxon>
        <taxon>Streptophyta</taxon>
        <taxon>Embryophyta</taxon>
        <taxon>Tracheophyta</taxon>
        <taxon>Spermatophyta</taxon>
        <taxon>Magnoliopsida</taxon>
        <taxon>eudicotyledons</taxon>
        <taxon>Gunneridae</taxon>
        <taxon>Pentapetalae</taxon>
        <taxon>rosids</taxon>
        <taxon>malvids</taxon>
        <taxon>Brassicales</taxon>
        <taxon>Brassicaceae</taxon>
        <taxon>Brassiceae</taxon>
        <taxon>Brassica</taxon>
    </lineage>
</organism>
<evidence type="ECO:0000313" key="1">
    <source>
        <dbReference type="EMBL" id="CAF2035518.1"/>
    </source>
</evidence>